<dbReference type="Proteomes" id="UP001304650">
    <property type="component" value="Chromosome"/>
</dbReference>
<feature type="domain" description="GT-D fold-like" evidence="1">
    <location>
        <begin position="6"/>
        <end position="221"/>
    </location>
</feature>
<accession>A0AA96RHK3</accession>
<keyword evidence="3" id="KW-1185">Reference proteome</keyword>
<proteinExistence type="predicted"/>
<sequence>MGEFLTRRQTYTRIRYALNHKKPLSLVRIGDGENICLSQKSLWSIKRVMKEPWVKRKDKGVTLPNLRLRNQMVSEIRRASIVGLLSPNDTLIRAPRYQKRPLTNKVFAYFRISPRLTCNACINRYATGDKDFWKLLRGRRIFIISKHAKSMKKKLRKRGLNVVGTLSFTHYKQISHTVDKVGAKRHTFDLVLISTGVNAVILAPRIARRTRKVALDFGQWHKKHKGPA</sequence>
<evidence type="ECO:0000313" key="2">
    <source>
        <dbReference type="EMBL" id="WNR43428.1"/>
    </source>
</evidence>
<dbReference type="InterPro" id="IPR055171">
    <property type="entry name" value="GT-D-like"/>
</dbReference>
<organism evidence="2 3">
    <name type="scientific">Paenibacillus roseopurpureus</name>
    <dbReference type="NCBI Taxonomy" id="2918901"/>
    <lineage>
        <taxon>Bacteria</taxon>
        <taxon>Bacillati</taxon>
        <taxon>Bacillota</taxon>
        <taxon>Bacilli</taxon>
        <taxon>Bacillales</taxon>
        <taxon>Paenibacillaceae</taxon>
        <taxon>Paenibacillus</taxon>
    </lineage>
</organism>
<gene>
    <name evidence="2" type="ORF">MJB10_20300</name>
</gene>
<evidence type="ECO:0000259" key="1">
    <source>
        <dbReference type="Pfam" id="PF22882"/>
    </source>
</evidence>
<dbReference type="Pfam" id="PF22882">
    <property type="entry name" value="GT-D-like"/>
    <property type="match status" value="1"/>
</dbReference>
<name>A0AA96RHK3_9BACL</name>
<dbReference type="RefSeq" id="WP_314797669.1">
    <property type="nucleotide sequence ID" value="NZ_CP130319.1"/>
</dbReference>
<reference evidence="2" key="1">
    <citation type="submission" date="2022-02" db="EMBL/GenBank/DDBJ databases">
        <title>Paenibacillus sp. MBLB1832 Whole Genome Shotgun Sequencing.</title>
        <authorList>
            <person name="Hwang C.Y."/>
            <person name="Cho E.-S."/>
            <person name="Seo M.-J."/>
        </authorList>
    </citation>
    <scope>NUCLEOTIDE SEQUENCE</scope>
    <source>
        <strain evidence="2">MBLB1832</strain>
    </source>
</reference>
<protein>
    <submittedName>
        <fullName evidence="2">GT-D fold domain-containing glycosyltransferase</fullName>
    </submittedName>
</protein>
<dbReference type="InterPro" id="IPR049785">
    <property type="entry name" value="GT-D-like_firm"/>
</dbReference>
<dbReference type="AlphaFoldDB" id="A0AA96RHK3"/>
<dbReference type="EMBL" id="CP130319">
    <property type="protein sequence ID" value="WNR43428.1"/>
    <property type="molecule type" value="Genomic_DNA"/>
</dbReference>
<evidence type="ECO:0000313" key="3">
    <source>
        <dbReference type="Proteomes" id="UP001304650"/>
    </source>
</evidence>
<dbReference type="KEGG" id="proo:MJB10_20300"/>
<dbReference type="NCBIfam" id="NF040628">
    <property type="entry name" value="GT-D_rel"/>
    <property type="match status" value="1"/>
</dbReference>